<comment type="caution">
    <text evidence="7">The sequence shown here is derived from an EMBL/GenBank/DDBJ whole genome shotgun (WGS) entry which is preliminary data.</text>
</comment>
<dbReference type="AlphaFoldDB" id="A0A833X0K8"/>
<keyword evidence="5" id="KW-0539">Nucleus</keyword>
<evidence type="ECO:0000256" key="5">
    <source>
        <dbReference type="ARBA" id="ARBA00023242"/>
    </source>
</evidence>
<accession>A0A833X0K8</accession>
<proteinExistence type="predicted"/>
<keyword evidence="2" id="KW-0805">Transcription regulation</keyword>
<protein>
    <recommendedName>
        <fullName evidence="6">TF-B3 domain-containing protein</fullName>
    </recommendedName>
</protein>
<dbReference type="Gene3D" id="2.40.330.10">
    <property type="entry name" value="DNA-binding pseudobarrel domain"/>
    <property type="match status" value="3"/>
</dbReference>
<dbReference type="InterPro" id="IPR003340">
    <property type="entry name" value="B3_DNA-bd"/>
</dbReference>
<evidence type="ECO:0000259" key="6">
    <source>
        <dbReference type="PROSITE" id="PS50863"/>
    </source>
</evidence>
<reference evidence="7" key="2">
    <citation type="submission" date="2020-03" db="EMBL/GenBank/DDBJ databases">
        <title>Walnut 2.0.</title>
        <authorList>
            <person name="Marrano A."/>
            <person name="Britton M."/>
            <person name="Zimin A.V."/>
            <person name="Zaini P.A."/>
            <person name="Workman R."/>
            <person name="Puiu D."/>
            <person name="Bianco L."/>
            <person name="Allen B.J."/>
            <person name="Troggio M."/>
            <person name="Leslie C.A."/>
            <person name="Timp W."/>
            <person name="Dendekar A."/>
            <person name="Salzberg S.L."/>
            <person name="Neale D.B."/>
        </authorList>
    </citation>
    <scope>NUCLEOTIDE SEQUENCE</scope>
    <source>
        <tissue evidence="7">Leaves</tissue>
    </source>
</reference>
<dbReference type="EMBL" id="LIHL02000012">
    <property type="protein sequence ID" value="KAF5451376.1"/>
    <property type="molecule type" value="Genomic_DNA"/>
</dbReference>
<dbReference type="Pfam" id="PF02362">
    <property type="entry name" value="B3"/>
    <property type="match status" value="3"/>
</dbReference>
<dbReference type="PANTHER" id="PTHR31391:SF64">
    <property type="entry name" value="B3 DOMAIN-CONTAINING PROTEIN OS06G0112300"/>
    <property type="match status" value="1"/>
</dbReference>
<dbReference type="SUPFAM" id="SSF101936">
    <property type="entry name" value="DNA-binding pseudobarrel domain"/>
    <property type="match status" value="3"/>
</dbReference>
<dbReference type="Gramene" id="Jr12_01550_p1">
    <property type="protein sequence ID" value="cds.Jr12_01550_p1"/>
    <property type="gene ID" value="Jr12_01550"/>
</dbReference>
<keyword evidence="4" id="KW-0804">Transcription</keyword>
<sequence>MRIRFLLIGFPRSELKQEWRCLAHGDDSPEFFKPFLPFTSTHQIRFPKKFVRKYGEGLSNLALLKLPNGAEWKVELTQCDGGVWFQKGWQEFLEYYSIKLGHLLVFKYEGHSHFRVLVFDESATEIEYPFNSSLGEDKLDAEILASPREETRADGSVEILDDFPKDTKTREKSWLPCPRAQKMMRTNPSEKTTSTSNMPRLAQQNLHSTKQELEGAEGIFITEQCPKYNVPRTQTVSVDEKTRALEKASGFKPENPYFMAVMQPSYVGSRNYLNLPISFAKSYLNKKVDDIILRVSDGRYWSVKYIFQMSATMSRGVFGCGWRVFARDNNLEVGDVCVFELIKGIETSFQVVIFHATQERCPQSPGELKFSAKGETRDMPNSLMRRQSHIFKKQRWTAGNKARALERASSFKSENPFLTVAMFPSHVCNNSNLAVPGSFLKSRYMKERRQIVMLQVGDESWPVTVLSTSSRVTMSGGWSTFARDNKLQAGDVCVFELIKSDDDILKVSIFRCLG</sequence>
<evidence type="ECO:0000256" key="4">
    <source>
        <dbReference type="ARBA" id="ARBA00023163"/>
    </source>
</evidence>
<dbReference type="InterPro" id="IPR015300">
    <property type="entry name" value="DNA-bd_pseudobarrel_sf"/>
</dbReference>
<feature type="domain" description="TF-B3" evidence="6">
    <location>
        <begin position="29"/>
        <end position="122"/>
    </location>
</feature>
<reference evidence="7" key="1">
    <citation type="submission" date="2015-10" db="EMBL/GenBank/DDBJ databases">
        <authorList>
            <person name="Martinez-Garcia P.J."/>
            <person name="Crepeau M.W."/>
            <person name="Puiu D."/>
            <person name="Gonzalez-Ibeas D."/>
            <person name="Whalen J."/>
            <person name="Stevens K."/>
            <person name="Paul R."/>
            <person name="Butterfield T."/>
            <person name="Britton M."/>
            <person name="Reagan R."/>
            <person name="Chakraborty S."/>
            <person name="Walawage S.L."/>
            <person name="Vasquez-Gross H.A."/>
            <person name="Cardeno C."/>
            <person name="Famula R."/>
            <person name="Pratt K."/>
            <person name="Kuruganti S."/>
            <person name="Aradhya M.K."/>
            <person name="Leslie C.A."/>
            <person name="Dandekar A.M."/>
            <person name="Salzberg S.L."/>
            <person name="Wegrzyn J.L."/>
            <person name="Langley C.H."/>
            <person name="Neale D.B."/>
        </authorList>
    </citation>
    <scope>NUCLEOTIDE SEQUENCE</scope>
    <source>
        <tissue evidence="7">Leaves</tissue>
    </source>
</reference>
<keyword evidence="3" id="KW-0238">DNA-binding</keyword>
<evidence type="ECO:0000313" key="7">
    <source>
        <dbReference type="EMBL" id="KAF5451376.1"/>
    </source>
</evidence>
<dbReference type="PANTHER" id="PTHR31391">
    <property type="entry name" value="B3 DOMAIN-CONTAINING PROTEIN OS11G0197600-RELATED"/>
    <property type="match status" value="1"/>
</dbReference>
<dbReference type="GO" id="GO:0003677">
    <property type="term" value="F:DNA binding"/>
    <property type="evidence" value="ECO:0007669"/>
    <property type="project" value="UniProtKB-KW"/>
</dbReference>
<comment type="subcellular location">
    <subcellularLocation>
        <location evidence="1">Nucleus</location>
    </subcellularLocation>
</comment>
<evidence type="ECO:0000256" key="1">
    <source>
        <dbReference type="ARBA" id="ARBA00004123"/>
    </source>
</evidence>
<feature type="domain" description="TF-B3" evidence="6">
    <location>
        <begin position="258"/>
        <end position="357"/>
    </location>
</feature>
<feature type="domain" description="TF-B3" evidence="6">
    <location>
        <begin position="418"/>
        <end position="513"/>
    </location>
</feature>
<dbReference type="CDD" id="cd10017">
    <property type="entry name" value="B3_DNA"/>
    <property type="match status" value="3"/>
</dbReference>
<gene>
    <name evidence="7" type="ORF">F2P56_026489</name>
</gene>
<dbReference type="Proteomes" id="UP000619265">
    <property type="component" value="Unassembled WGS sequence"/>
</dbReference>
<evidence type="ECO:0000256" key="3">
    <source>
        <dbReference type="ARBA" id="ARBA00023125"/>
    </source>
</evidence>
<dbReference type="GO" id="GO:0005634">
    <property type="term" value="C:nucleus"/>
    <property type="evidence" value="ECO:0007669"/>
    <property type="project" value="UniProtKB-SubCell"/>
</dbReference>
<dbReference type="PROSITE" id="PS50863">
    <property type="entry name" value="B3"/>
    <property type="match status" value="3"/>
</dbReference>
<dbReference type="InterPro" id="IPR044837">
    <property type="entry name" value="REM16-like"/>
</dbReference>
<name>A0A833X0K8_JUGRE</name>
<evidence type="ECO:0000313" key="8">
    <source>
        <dbReference type="Proteomes" id="UP000619265"/>
    </source>
</evidence>
<dbReference type="SMART" id="SM01019">
    <property type="entry name" value="B3"/>
    <property type="match status" value="3"/>
</dbReference>
<evidence type="ECO:0000256" key="2">
    <source>
        <dbReference type="ARBA" id="ARBA00023015"/>
    </source>
</evidence>
<organism evidence="7 8">
    <name type="scientific">Juglans regia</name>
    <name type="common">English walnut</name>
    <dbReference type="NCBI Taxonomy" id="51240"/>
    <lineage>
        <taxon>Eukaryota</taxon>
        <taxon>Viridiplantae</taxon>
        <taxon>Streptophyta</taxon>
        <taxon>Embryophyta</taxon>
        <taxon>Tracheophyta</taxon>
        <taxon>Spermatophyta</taxon>
        <taxon>Magnoliopsida</taxon>
        <taxon>eudicotyledons</taxon>
        <taxon>Gunneridae</taxon>
        <taxon>Pentapetalae</taxon>
        <taxon>rosids</taxon>
        <taxon>fabids</taxon>
        <taxon>Fagales</taxon>
        <taxon>Juglandaceae</taxon>
        <taxon>Juglans</taxon>
    </lineage>
</organism>